<feature type="compositionally biased region" description="Gly residues" evidence="1">
    <location>
        <begin position="8"/>
        <end position="23"/>
    </location>
</feature>
<organism evidence="2 3">
    <name type="scientific">Gemmata obscuriglobus</name>
    <dbReference type="NCBI Taxonomy" id="114"/>
    <lineage>
        <taxon>Bacteria</taxon>
        <taxon>Pseudomonadati</taxon>
        <taxon>Planctomycetota</taxon>
        <taxon>Planctomycetia</taxon>
        <taxon>Gemmatales</taxon>
        <taxon>Gemmataceae</taxon>
        <taxon>Gemmata</taxon>
    </lineage>
</organism>
<accession>A0A2Z3HKN5</accession>
<reference evidence="2 3" key="1">
    <citation type="submission" date="2018-01" db="EMBL/GenBank/DDBJ databases">
        <title>G. obscuriglobus.</title>
        <authorList>
            <person name="Franke J."/>
            <person name="Blomberg W."/>
            <person name="Selmecki A."/>
        </authorList>
    </citation>
    <scope>NUCLEOTIDE SEQUENCE [LARGE SCALE GENOMIC DNA]</scope>
    <source>
        <strain evidence="2 3">DSM 5831</strain>
    </source>
</reference>
<sequence length="89" mass="8772">MRYPDGLGTAGGCSGSGGSGGGTTSATSRTSTISSTGSGSGTVKTELQTGHLARLPADASGTRKIFPHLQLIVMGMGNSGRTTAPAPRY</sequence>
<feature type="region of interest" description="Disordered" evidence="1">
    <location>
        <begin position="1"/>
        <end position="47"/>
    </location>
</feature>
<keyword evidence="3" id="KW-1185">Reference proteome</keyword>
<evidence type="ECO:0000313" key="2">
    <source>
        <dbReference type="EMBL" id="AWM42050.1"/>
    </source>
</evidence>
<feature type="compositionally biased region" description="Low complexity" evidence="1">
    <location>
        <begin position="24"/>
        <end position="37"/>
    </location>
</feature>
<gene>
    <name evidence="2" type="ORF">C1280_37045</name>
</gene>
<evidence type="ECO:0000313" key="3">
    <source>
        <dbReference type="Proteomes" id="UP000245802"/>
    </source>
</evidence>
<dbReference type="KEGG" id="gog:C1280_37045"/>
<dbReference type="EMBL" id="CP025958">
    <property type="protein sequence ID" value="AWM42050.1"/>
    <property type="molecule type" value="Genomic_DNA"/>
</dbReference>
<evidence type="ECO:0000256" key="1">
    <source>
        <dbReference type="SAM" id="MobiDB-lite"/>
    </source>
</evidence>
<name>A0A2Z3HKN5_9BACT</name>
<proteinExistence type="predicted"/>
<dbReference type="Proteomes" id="UP000245802">
    <property type="component" value="Chromosome"/>
</dbReference>
<dbReference type="AlphaFoldDB" id="A0A2Z3HKN5"/>
<protein>
    <submittedName>
        <fullName evidence="2">Uncharacterized protein</fullName>
    </submittedName>
</protein>